<dbReference type="GO" id="GO:0032787">
    <property type="term" value="P:monocarboxylic acid metabolic process"/>
    <property type="evidence" value="ECO:0007669"/>
    <property type="project" value="UniProtKB-ARBA"/>
</dbReference>
<comment type="similarity">
    <text evidence="1">Belongs to the short-chain dehydrogenases/reductases (SDR) family.</text>
</comment>
<protein>
    <submittedName>
        <fullName evidence="3">Dehydrogenase</fullName>
    </submittedName>
</protein>
<dbReference type="InterPro" id="IPR050259">
    <property type="entry name" value="SDR"/>
</dbReference>
<dbReference type="PRINTS" id="PR00080">
    <property type="entry name" value="SDRFAMILY"/>
</dbReference>
<dbReference type="GO" id="GO:0016491">
    <property type="term" value="F:oxidoreductase activity"/>
    <property type="evidence" value="ECO:0007669"/>
    <property type="project" value="UniProtKB-KW"/>
</dbReference>
<dbReference type="OrthoDB" id="9803333at2"/>
<accession>A0A396ZAZ9</accession>
<dbReference type="EMBL" id="QHCT01000002">
    <property type="protein sequence ID" value="RHX90866.1"/>
    <property type="molecule type" value="Genomic_DNA"/>
</dbReference>
<dbReference type="InterPro" id="IPR002347">
    <property type="entry name" value="SDR_fam"/>
</dbReference>
<dbReference type="PANTHER" id="PTHR42879:SF2">
    <property type="entry name" value="3-OXOACYL-[ACYL-CARRIER-PROTEIN] REDUCTASE FABG"/>
    <property type="match status" value="1"/>
</dbReference>
<name>A0A396ZAZ9_9LEPT</name>
<dbReference type="SUPFAM" id="SSF51735">
    <property type="entry name" value="NAD(P)-binding Rossmann-fold domains"/>
    <property type="match status" value="1"/>
</dbReference>
<dbReference type="PROSITE" id="PS00061">
    <property type="entry name" value="ADH_SHORT"/>
    <property type="match status" value="1"/>
</dbReference>
<dbReference type="Gene3D" id="3.40.50.720">
    <property type="entry name" value="NAD(P)-binding Rossmann-like Domain"/>
    <property type="match status" value="1"/>
</dbReference>
<evidence type="ECO:0000256" key="1">
    <source>
        <dbReference type="ARBA" id="ARBA00006484"/>
    </source>
</evidence>
<keyword evidence="2" id="KW-0560">Oxidoreductase</keyword>
<dbReference type="InterPro" id="IPR020904">
    <property type="entry name" value="Sc_DH/Rdtase_CS"/>
</dbReference>
<gene>
    <name evidence="3" type="ORF">DLM75_10890</name>
</gene>
<organism evidence="3 4">
    <name type="scientific">Leptospira stimsonii</name>
    <dbReference type="NCBI Taxonomy" id="2202203"/>
    <lineage>
        <taxon>Bacteria</taxon>
        <taxon>Pseudomonadati</taxon>
        <taxon>Spirochaetota</taxon>
        <taxon>Spirochaetia</taxon>
        <taxon>Leptospirales</taxon>
        <taxon>Leptospiraceae</taxon>
        <taxon>Leptospira</taxon>
    </lineage>
</organism>
<dbReference type="Proteomes" id="UP000265798">
    <property type="component" value="Unassembled WGS sequence"/>
</dbReference>
<sequence length="240" mass="26374">MRFEGKKVFISGASKGIGKSIANAFLEEGAFVFGSSTGGKKETSDLPNCQEWFFADFNDIDQIKKCANFLRKIEPDILINNAGINKIAPFVSIEPEDFLSIHRVNVFAPFLLCQSVLPSMILKSWGRIVNISSIWGKISKEQRASYSSSKFAIDGMTIALAAEHSMNGILANCVAPGFTDTELTRRVLGEEGIRNLVANVPLRRMGTVDEIARLVLWLSSEENSYVTGQNISIDGGFTRV</sequence>
<dbReference type="RefSeq" id="WP_118968508.1">
    <property type="nucleotide sequence ID" value="NZ_QHCT01000002.1"/>
</dbReference>
<dbReference type="PRINTS" id="PR00081">
    <property type="entry name" value="GDHRDH"/>
</dbReference>
<comment type="caution">
    <text evidence="3">The sequence shown here is derived from an EMBL/GenBank/DDBJ whole genome shotgun (WGS) entry which is preliminary data.</text>
</comment>
<reference evidence="4" key="1">
    <citation type="submission" date="2018-05" db="EMBL/GenBank/DDBJ databases">
        <title>Leptospira yasudae sp. nov. and Leptospira stimsonii sp. nov., two pathogenic species of the genus Leptospira isolated from environmental sources.</title>
        <authorList>
            <person name="Casanovas-Massana A."/>
            <person name="Hamond C."/>
            <person name="Santos L.A."/>
            <person name="Hacker K.P."/>
            <person name="Balassiano I."/>
            <person name="Medeiros M.A."/>
            <person name="Reis M.G."/>
            <person name="Ko A.I."/>
            <person name="Wunder E.A."/>
        </authorList>
    </citation>
    <scope>NUCLEOTIDE SEQUENCE [LARGE SCALE GENOMIC DNA]</scope>
    <source>
        <strain evidence="4">Yale</strain>
    </source>
</reference>
<dbReference type="PANTHER" id="PTHR42879">
    <property type="entry name" value="3-OXOACYL-(ACYL-CARRIER-PROTEIN) REDUCTASE"/>
    <property type="match status" value="1"/>
</dbReference>
<dbReference type="Pfam" id="PF13561">
    <property type="entry name" value="adh_short_C2"/>
    <property type="match status" value="1"/>
</dbReference>
<dbReference type="InterPro" id="IPR036291">
    <property type="entry name" value="NAD(P)-bd_dom_sf"/>
</dbReference>
<evidence type="ECO:0000313" key="4">
    <source>
        <dbReference type="Proteomes" id="UP000265798"/>
    </source>
</evidence>
<dbReference type="AlphaFoldDB" id="A0A396ZAZ9"/>
<evidence type="ECO:0000313" key="3">
    <source>
        <dbReference type="EMBL" id="RHX90866.1"/>
    </source>
</evidence>
<dbReference type="CDD" id="cd05233">
    <property type="entry name" value="SDR_c"/>
    <property type="match status" value="1"/>
</dbReference>
<dbReference type="FunFam" id="3.40.50.720:FF:000173">
    <property type="entry name" value="3-oxoacyl-[acyl-carrier protein] reductase"/>
    <property type="match status" value="1"/>
</dbReference>
<proteinExistence type="inferred from homology"/>
<evidence type="ECO:0000256" key="2">
    <source>
        <dbReference type="ARBA" id="ARBA00023002"/>
    </source>
</evidence>